<organism evidence="11 12">
    <name type="scientific">Metarhizobium album</name>
    <dbReference type="NCBI Taxonomy" id="2182425"/>
    <lineage>
        <taxon>Bacteria</taxon>
        <taxon>Pseudomonadati</taxon>
        <taxon>Pseudomonadota</taxon>
        <taxon>Alphaproteobacteria</taxon>
        <taxon>Hyphomicrobiales</taxon>
        <taxon>Rhizobiaceae</taxon>
        <taxon>Metarhizobium</taxon>
    </lineage>
</organism>
<keyword evidence="3" id="KW-0547">Nucleotide-binding</keyword>
<dbReference type="PROSITE" id="PS50893">
    <property type="entry name" value="ABC_TRANSPORTER_2"/>
    <property type="match status" value="1"/>
</dbReference>
<evidence type="ECO:0000313" key="11">
    <source>
        <dbReference type="EMBL" id="PWE55932.1"/>
    </source>
</evidence>
<dbReference type="GO" id="GO:0016887">
    <property type="term" value="F:ATP hydrolysis activity"/>
    <property type="evidence" value="ECO:0007669"/>
    <property type="project" value="InterPro"/>
</dbReference>
<dbReference type="OrthoDB" id="9806127at2"/>
<keyword evidence="6 8" id="KW-0472">Membrane</keyword>
<evidence type="ECO:0000256" key="2">
    <source>
        <dbReference type="ARBA" id="ARBA00022692"/>
    </source>
</evidence>
<feature type="transmembrane region" description="Helical" evidence="8">
    <location>
        <begin position="187"/>
        <end position="205"/>
    </location>
</feature>
<dbReference type="Pfam" id="PF00005">
    <property type="entry name" value="ABC_tran"/>
    <property type="match status" value="1"/>
</dbReference>
<evidence type="ECO:0000259" key="9">
    <source>
        <dbReference type="PROSITE" id="PS50893"/>
    </source>
</evidence>
<dbReference type="Pfam" id="PF00664">
    <property type="entry name" value="ABC_membrane"/>
    <property type="match status" value="1"/>
</dbReference>
<keyword evidence="2 8" id="KW-0812">Transmembrane</keyword>
<evidence type="ECO:0000256" key="4">
    <source>
        <dbReference type="ARBA" id="ARBA00022840"/>
    </source>
</evidence>
<comment type="subcellular location">
    <subcellularLocation>
        <location evidence="1">Cell membrane</location>
        <topology evidence="1">Multi-pass membrane protein</topology>
    </subcellularLocation>
</comment>
<feature type="transmembrane region" description="Helical" evidence="8">
    <location>
        <begin position="163"/>
        <end position="181"/>
    </location>
</feature>
<dbReference type="InterPro" id="IPR011527">
    <property type="entry name" value="ABC1_TM_dom"/>
</dbReference>
<feature type="region of interest" description="Disordered" evidence="7">
    <location>
        <begin position="1"/>
        <end position="44"/>
    </location>
</feature>
<dbReference type="GO" id="GO:0005524">
    <property type="term" value="F:ATP binding"/>
    <property type="evidence" value="ECO:0007669"/>
    <property type="project" value="UniProtKB-KW"/>
</dbReference>
<dbReference type="Gene3D" id="1.20.1560.10">
    <property type="entry name" value="ABC transporter type 1, transmembrane domain"/>
    <property type="match status" value="1"/>
</dbReference>
<comment type="caution">
    <text evidence="11">The sequence shown here is derived from an EMBL/GenBank/DDBJ whole genome shotgun (WGS) entry which is preliminary data.</text>
</comment>
<evidence type="ECO:0000256" key="3">
    <source>
        <dbReference type="ARBA" id="ARBA00022741"/>
    </source>
</evidence>
<keyword evidence="4" id="KW-0067">ATP-binding</keyword>
<accession>A0A2U2DRN3</accession>
<dbReference type="SMART" id="SM00382">
    <property type="entry name" value="AAA"/>
    <property type="match status" value="1"/>
</dbReference>
<dbReference type="InterPro" id="IPR003439">
    <property type="entry name" value="ABC_transporter-like_ATP-bd"/>
</dbReference>
<dbReference type="InterPro" id="IPR039421">
    <property type="entry name" value="Type_1_exporter"/>
</dbReference>
<sequence>MDHSARLSADLDDVAGKVRPQVRDALAPSSGKPSRKARHRAGPQSRRPAWLQVVAALLWLPQAAAISYAIGGIAENGSLQDAFLPVAVVVVVGCLKVLLDAFAARLAFLDARAILSRKRADALQSLAARSPLDRSAPASGLAASVVAEQADMIVPYLSRFQPARLKSTVVPLVIVAAVLPFSWMAALVLFISGPLIPIFMALIGWRAQAASEKQLVRTGSLNAFLLDRLRGLATIRALGAVDRTAIRLAEEADSLRRRTMAVLRIAFLSSAVLELFAALGVALMAVYVGFHLLGHLDIGAWGGQLSLAEGLFILLLAPAFFEPLRELAAVWHDRAAGEAALKALDELAVKGSVLLGGGDAAATLAATRCPAPSVRVEAVSFTHAGRTEPTLQAISLAVAAGERVALLGPSGCGKSTLIALIAGLAAADSGRISIGGTELTAKTADRLRRGIAFVGQKPHIFAGSVAANIGLGRPGVDGVCRDKAMRTVSFEEIARHHGPSPLGENGVGLSGGEVLRLALARAAAGEDAGLVLADEPTAHLDRQTAAGIVDGLMALSQGRTLIVATHDPLLAARMDRIVDLSSLQKEAV</sequence>
<dbReference type="Gene3D" id="3.40.50.300">
    <property type="entry name" value="P-loop containing nucleotide triphosphate hydrolases"/>
    <property type="match status" value="1"/>
</dbReference>
<dbReference type="PROSITE" id="PS50929">
    <property type="entry name" value="ABC_TM1F"/>
    <property type="match status" value="1"/>
</dbReference>
<dbReference type="InterPro" id="IPR014216">
    <property type="entry name" value="ABC_transptr_CydD"/>
</dbReference>
<keyword evidence="5 8" id="KW-1133">Transmembrane helix</keyword>
<dbReference type="GO" id="GO:0140359">
    <property type="term" value="F:ABC-type transporter activity"/>
    <property type="evidence" value="ECO:0007669"/>
    <property type="project" value="InterPro"/>
</dbReference>
<evidence type="ECO:0000256" key="6">
    <source>
        <dbReference type="ARBA" id="ARBA00023136"/>
    </source>
</evidence>
<evidence type="ECO:0000256" key="1">
    <source>
        <dbReference type="ARBA" id="ARBA00004651"/>
    </source>
</evidence>
<dbReference type="AlphaFoldDB" id="A0A2U2DRN3"/>
<keyword evidence="12" id="KW-1185">Reference proteome</keyword>
<dbReference type="CDD" id="cd18584">
    <property type="entry name" value="ABC_6TM_AarD_CydD"/>
    <property type="match status" value="1"/>
</dbReference>
<feature type="transmembrane region" description="Helical" evidence="8">
    <location>
        <begin position="265"/>
        <end position="288"/>
    </location>
</feature>
<dbReference type="PANTHER" id="PTHR24221">
    <property type="entry name" value="ATP-BINDING CASSETTE SUB-FAMILY B"/>
    <property type="match status" value="1"/>
</dbReference>
<evidence type="ECO:0000256" key="5">
    <source>
        <dbReference type="ARBA" id="ARBA00022989"/>
    </source>
</evidence>
<evidence type="ECO:0000313" key="12">
    <source>
        <dbReference type="Proteomes" id="UP000245252"/>
    </source>
</evidence>
<evidence type="ECO:0000256" key="7">
    <source>
        <dbReference type="SAM" id="MobiDB-lite"/>
    </source>
</evidence>
<proteinExistence type="predicted"/>
<dbReference type="GO" id="GO:0005886">
    <property type="term" value="C:plasma membrane"/>
    <property type="evidence" value="ECO:0007669"/>
    <property type="project" value="UniProtKB-SubCell"/>
</dbReference>
<dbReference type="InterPro" id="IPR036640">
    <property type="entry name" value="ABC1_TM_sf"/>
</dbReference>
<feature type="transmembrane region" description="Helical" evidence="8">
    <location>
        <begin position="82"/>
        <end position="108"/>
    </location>
</feature>
<evidence type="ECO:0000259" key="10">
    <source>
        <dbReference type="PROSITE" id="PS50929"/>
    </source>
</evidence>
<feature type="transmembrane region" description="Helical" evidence="8">
    <location>
        <begin position="49"/>
        <end position="70"/>
    </location>
</feature>
<dbReference type="EMBL" id="QFBC01000004">
    <property type="protein sequence ID" value="PWE55932.1"/>
    <property type="molecule type" value="Genomic_DNA"/>
</dbReference>
<feature type="domain" description="ABC transmembrane type-1" evidence="10">
    <location>
        <begin position="51"/>
        <end position="336"/>
    </location>
</feature>
<dbReference type="InterPro" id="IPR003593">
    <property type="entry name" value="AAA+_ATPase"/>
</dbReference>
<gene>
    <name evidence="11" type="primary">cydD</name>
    <name evidence="11" type="ORF">DEM27_10790</name>
</gene>
<dbReference type="GO" id="GO:0042883">
    <property type="term" value="P:cysteine transport"/>
    <property type="evidence" value="ECO:0007669"/>
    <property type="project" value="InterPro"/>
</dbReference>
<dbReference type="SUPFAM" id="SSF90123">
    <property type="entry name" value="ABC transporter transmembrane region"/>
    <property type="match status" value="1"/>
</dbReference>
<dbReference type="Proteomes" id="UP000245252">
    <property type="component" value="Unassembled WGS sequence"/>
</dbReference>
<reference evidence="11 12" key="1">
    <citation type="submission" date="2018-05" db="EMBL/GenBank/DDBJ databases">
        <title>The draft genome of strain NS-104.</title>
        <authorList>
            <person name="Hang P."/>
            <person name="Jiang J."/>
        </authorList>
    </citation>
    <scope>NUCLEOTIDE SEQUENCE [LARGE SCALE GENOMIC DNA]</scope>
    <source>
        <strain evidence="11 12">NS-104</strain>
    </source>
</reference>
<name>A0A2U2DRN3_9HYPH</name>
<dbReference type="RefSeq" id="WP_109458250.1">
    <property type="nucleotide sequence ID" value="NZ_QFBC01000004.1"/>
</dbReference>
<protein>
    <submittedName>
        <fullName evidence="11">Thiol reductant ABC exporter subunit CydD</fullName>
    </submittedName>
</protein>
<dbReference type="PANTHER" id="PTHR24221:SF590">
    <property type="entry name" value="COMPONENT LINKED WITH THE ASSEMBLY OF CYTOCHROME' TRANSPORT TRANSMEMBRANE ATP-BINDING PROTEIN ABC TRANSPORTER CYDD-RELATED"/>
    <property type="match status" value="1"/>
</dbReference>
<feature type="domain" description="ABC transporter" evidence="9">
    <location>
        <begin position="374"/>
        <end position="587"/>
    </location>
</feature>
<evidence type="ECO:0000256" key="8">
    <source>
        <dbReference type="SAM" id="Phobius"/>
    </source>
</evidence>
<dbReference type="NCBIfam" id="TIGR02857">
    <property type="entry name" value="CydD"/>
    <property type="match status" value="1"/>
</dbReference>
<dbReference type="InterPro" id="IPR027417">
    <property type="entry name" value="P-loop_NTPase"/>
</dbReference>
<dbReference type="SUPFAM" id="SSF52540">
    <property type="entry name" value="P-loop containing nucleoside triphosphate hydrolases"/>
    <property type="match status" value="1"/>
</dbReference>